<proteinExistence type="predicted"/>
<evidence type="ECO:0000256" key="3">
    <source>
        <dbReference type="PROSITE-ProRule" id="PRU00267"/>
    </source>
</evidence>
<dbReference type="CDD" id="cd01389">
    <property type="entry name" value="HMG-box_ROX1-like"/>
    <property type="match status" value="1"/>
</dbReference>
<dbReference type="Proteomes" id="UP000186601">
    <property type="component" value="Unassembled WGS sequence"/>
</dbReference>
<feature type="compositionally biased region" description="Low complexity" evidence="4">
    <location>
        <begin position="280"/>
        <end position="297"/>
    </location>
</feature>
<dbReference type="InterPro" id="IPR009071">
    <property type="entry name" value="HMG_box_dom"/>
</dbReference>
<dbReference type="OrthoDB" id="6247875at2759"/>
<dbReference type="PANTHER" id="PTHR45789">
    <property type="entry name" value="FI18025P1"/>
    <property type="match status" value="1"/>
</dbReference>
<accession>A0A2R6S5C2</accession>
<dbReference type="Gene3D" id="1.10.30.10">
    <property type="entry name" value="High mobility group box domain"/>
    <property type="match status" value="1"/>
</dbReference>
<feature type="compositionally biased region" description="Low complexity" evidence="4">
    <location>
        <begin position="254"/>
        <end position="266"/>
    </location>
</feature>
<keyword evidence="1 3" id="KW-0238">DNA-binding</keyword>
<feature type="compositionally biased region" description="Basic and acidic residues" evidence="4">
    <location>
        <begin position="1"/>
        <end position="14"/>
    </location>
</feature>
<feature type="domain" description="HMG box" evidence="5">
    <location>
        <begin position="84"/>
        <end position="153"/>
    </location>
</feature>
<evidence type="ECO:0000313" key="6">
    <source>
        <dbReference type="EMBL" id="PSS37453.1"/>
    </source>
</evidence>
<protein>
    <recommendedName>
        <fullName evidence="5">HMG box domain-containing protein</fullName>
    </recommendedName>
</protein>
<evidence type="ECO:0000256" key="4">
    <source>
        <dbReference type="SAM" id="MobiDB-lite"/>
    </source>
</evidence>
<dbReference type="GO" id="GO:0000981">
    <property type="term" value="F:DNA-binding transcription factor activity, RNA polymerase II-specific"/>
    <property type="evidence" value="ECO:0007669"/>
    <property type="project" value="TreeGrafter"/>
</dbReference>
<evidence type="ECO:0000313" key="7">
    <source>
        <dbReference type="Proteomes" id="UP000186601"/>
    </source>
</evidence>
<gene>
    <name evidence="6" type="ORF">PHLCEN_2v660</name>
</gene>
<dbReference type="Pfam" id="PF00505">
    <property type="entry name" value="HMG_box"/>
    <property type="match status" value="1"/>
</dbReference>
<dbReference type="GO" id="GO:0005634">
    <property type="term" value="C:nucleus"/>
    <property type="evidence" value="ECO:0007669"/>
    <property type="project" value="UniProtKB-UniRule"/>
</dbReference>
<name>A0A2R6S5C2_9APHY</name>
<comment type="caution">
    <text evidence="6">The sequence shown here is derived from an EMBL/GenBank/DDBJ whole genome shotgun (WGS) entry which is preliminary data.</text>
</comment>
<dbReference type="PROSITE" id="PS50118">
    <property type="entry name" value="HMG_BOX_2"/>
    <property type="match status" value="1"/>
</dbReference>
<keyword evidence="7" id="KW-1185">Reference proteome</keyword>
<dbReference type="PANTHER" id="PTHR45789:SF2">
    <property type="entry name" value="FI18025P1"/>
    <property type="match status" value="1"/>
</dbReference>
<evidence type="ECO:0000256" key="2">
    <source>
        <dbReference type="ARBA" id="ARBA00023242"/>
    </source>
</evidence>
<organism evidence="6 7">
    <name type="scientific">Hermanssonia centrifuga</name>
    <dbReference type="NCBI Taxonomy" id="98765"/>
    <lineage>
        <taxon>Eukaryota</taxon>
        <taxon>Fungi</taxon>
        <taxon>Dikarya</taxon>
        <taxon>Basidiomycota</taxon>
        <taxon>Agaricomycotina</taxon>
        <taxon>Agaricomycetes</taxon>
        <taxon>Polyporales</taxon>
        <taxon>Meruliaceae</taxon>
        <taxon>Hermanssonia</taxon>
    </lineage>
</organism>
<dbReference type="SMART" id="SM00398">
    <property type="entry name" value="HMG"/>
    <property type="match status" value="1"/>
</dbReference>
<feature type="region of interest" description="Disordered" evidence="4">
    <location>
        <begin position="223"/>
        <end position="304"/>
    </location>
</feature>
<dbReference type="InterPro" id="IPR036910">
    <property type="entry name" value="HMG_box_dom_sf"/>
</dbReference>
<dbReference type="InterPro" id="IPR051356">
    <property type="entry name" value="SOX/SOX-like_TF"/>
</dbReference>
<feature type="DNA-binding region" description="HMG box" evidence="3">
    <location>
        <begin position="84"/>
        <end position="153"/>
    </location>
</feature>
<feature type="compositionally biased region" description="Polar residues" evidence="4">
    <location>
        <begin position="17"/>
        <end position="33"/>
    </location>
</feature>
<dbReference type="AlphaFoldDB" id="A0A2R6S5C2"/>
<sequence>MPAERTRGRKRDDGQGIQLTWTTPVDPSGTQNFAFAPTVTPGTFYDPPSPEDPPTESMLFPPTPDSPTSPRRAGHTKKKPDNHIPRPPNAFILFRSSFIKNQHVSSDVETNHSTLSKIIGLTWQNLPHEERQIWHSKAKIALEEHKRKFPQYAFRPAHAKGKAPEKRKVREVGPKDLKRCKKIAELLVEGLKGAELDAAIAEFDRHHVPEIVTRFEAPITARTYRRSSSAPVPDTEHSKPSFLPSSPQVHKPRASSSRPESPGSPSHCWTPPPPSEPDTDGSSDWSCDSPSSPSAPSTIYTLDTLPDPNPSFDFSTFSFAPTSQTPLYHFDSHSIPPLEQYETYDVFSQASSPSVPCTPSNDIFSPMPLTLDTSFFGNYTDSPSPLSSMPSTPHPSQNFCDPLLESGGIMTPLDNFDTSYAYFSDIPPYHDSISSMCASMDDPALTVPSYCSTTGSDFSYYERSGMASFNNGLSPPFIPNFTM</sequence>
<reference evidence="6 7" key="1">
    <citation type="submission" date="2018-02" db="EMBL/GenBank/DDBJ databases">
        <title>Genome sequence of the basidiomycete white-rot fungus Phlebia centrifuga.</title>
        <authorList>
            <person name="Granchi Z."/>
            <person name="Peng M."/>
            <person name="de Vries R.P."/>
            <person name="Hilden K."/>
            <person name="Makela M.R."/>
            <person name="Grigoriev I."/>
            <person name="Riley R."/>
        </authorList>
    </citation>
    <scope>NUCLEOTIDE SEQUENCE [LARGE SCALE GENOMIC DNA]</scope>
    <source>
        <strain evidence="6 7">FBCC195</strain>
    </source>
</reference>
<dbReference type="SUPFAM" id="SSF47095">
    <property type="entry name" value="HMG-box"/>
    <property type="match status" value="1"/>
</dbReference>
<feature type="region of interest" description="Disordered" evidence="4">
    <location>
        <begin position="1"/>
        <end position="87"/>
    </location>
</feature>
<keyword evidence="2 3" id="KW-0539">Nucleus</keyword>
<evidence type="ECO:0000256" key="1">
    <source>
        <dbReference type="ARBA" id="ARBA00023125"/>
    </source>
</evidence>
<evidence type="ECO:0000259" key="5">
    <source>
        <dbReference type="PROSITE" id="PS50118"/>
    </source>
</evidence>
<dbReference type="GO" id="GO:0000978">
    <property type="term" value="F:RNA polymerase II cis-regulatory region sequence-specific DNA binding"/>
    <property type="evidence" value="ECO:0007669"/>
    <property type="project" value="TreeGrafter"/>
</dbReference>
<dbReference type="STRING" id="98765.A0A2R6S5C2"/>
<dbReference type="EMBL" id="MLYV02000042">
    <property type="protein sequence ID" value="PSS37453.1"/>
    <property type="molecule type" value="Genomic_DNA"/>
</dbReference>